<sequence>MRKIISWSFILFLILMLWISKGHFKEEQLFPEYQASSIYLGSVLAEPSDPKAQPLPVYAHWLRGNQAEEMKPGKIMIQAVDYSAISHDSQFQARNDEQKGNVIDWTSSEGWIEWTVEAPQEGLYALTVEYFPLKGSYASIARGIQINERYPYQEAERIILERLWKDGQYPYERNGLGNEIRPVQTEITKWSTLQVVDYAVSSEPLLWPLKKGKNTIRMTGGREPVALASLIFAAPQRIPSYADYVAANSTPAELPGSSWYTVIEAEQYAAKSAIGIQTQSLAEPYISPDPKGRLVYNTIGGERWQQAGDWIEWAFTVPSSGWYVIDMKYLQAYNGKAAVYRTVLLDGKVPFRELLHYALPAQTDMTIKPFMDDLGQPYLFWLEEGDHQLRLIADSALIAPAVQSLRDALTDLSVVERDIRLISGNYGSGSGSNLDTGRNWQLKTYDPHIETKLSDVIERLRTVRDYANGLNQHVTDPTTAISAAMNSLEELLENVNDIPNQIKVFADIQTSINTWLKPMESQALLLDFLVVREREAEPELELPGLWDRISYGTHNFVRTFFQQYDLKDLNEDEALTIWVQRGRDYVDLLQKMIEADFTPRTGIQVNVNLMPSTNVLMLGNAAGDQPDIALGIGMETPVDYAMRGAAADLSVQPGFEQIVQRFSPGVMRSYSYDGGIYGLPETQSFAVMFYRTDVFERLGLHPPDTWDEMLDLMPTLQENGMELYYPAKEFIMPFYQEGVEFYTEDGMRTNIDSEAAQTAFRRWTDLFSIYNVPKEVPAFFNHFRFGDMPIGIADYNTYIQLSVAAPEISGKWKMAPLPGRLKEDGTVVRWSAQSTTAAMVMEKSERKDEAWKFLEWWTSRDTQASYANDIESFAGIEYRWNSANLEALQDVPWPEEDMRVLTEQASWGRNMPYVPGYYFLGREMDFAWNNTVLSGMPPNEALRKAAISLQREMTRKQKEFGFGPDTNLNITRSEEKFSKSLKEGGAANEQ</sequence>
<evidence type="ECO:0000313" key="2">
    <source>
        <dbReference type="EMBL" id="GBG09448.1"/>
    </source>
</evidence>
<dbReference type="Gene3D" id="3.40.190.10">
    <property type="entry name" value="Periplasmic binding protein-like II"/>
    <property type="match status" value="1"/>
</dbReference>
<dbReference type="PANTHER" id="PTHR43649:SF27">
    <property type="entry name" value="EXTRACELLULAR SOLUTE-BINDING PROTEIN FAMILY 1"/>
    <property type="match status" value="1"/>
</dbReference>
<dbReference type="SUPFAM" id="SSF53850">
    <property type="entry name" value="Periplasmic binding protein-like II"/>
    <property type="match status" value="1"/>
</dbReference>
<dbReference type="Pfam" id="PF01547">
    <property type="entry name" value="SBP_bac_1"/>
    <property type="match status" value="1"/>
</dbReference>
<dbReference type="Proteomes" id="UP000245202">
    <property type="component" value="Unassembled WGS sequence"/>
</dbReference>
<dbReference type="PANTHER" id="PTHR43649">
    <property type="entry name" value="ARABINOSE-BINDING PROTEIN-RELATED"/>
    <property type="match status" value="1"/>
</dbReference>
<dbReference type="RefSeq" id="WP_181376752.1">
    <property type="nucleotide sequence ID" value="NZ_BDQX01000230.1"/>
</dbReference>
<dbReference type="InterPro" id="IPR006059">
    <property type="entry name" value="SBP"/>
</dbReference>
<dbReference type="AlphaFoldDB" id="A0A2R5EWL4"/>
<evidence type="ECO:0008006" key="4">
    <source>
        <dbReference type="Google" id="ProtNLM"/>
    </source>
</evidence>
<accession>A0A2R5EWL4</accession>
<dbReference type="InterPro" id="IPR050490">
    <property type="entry name" value="Bact_solute-bd_prot1"/>
</dbReference>
<dbReference type="Gene3D" id="2.60.120.260">
    <property type="entry name" value="Galactose-binding domain-like"/>
    <property type="match status" value="2"/>
</dbReference>
<proteinExistence type="predicted"/>
<organism evidence="2 3">
    <name type="scientific">Paenibacillus agaridevorans</name>
    <dbReference type="NCBI Taxonomy" id="171404"/>
    <lineage>
        <taxon>Bacteria</taxon>
        <taxon>Bacillati</taxon>
        <taxon>Bacillota</taxon>
        <taxon>Bacilli</taxon>
        <taxon>Bacillales</taxon>
        <taxon>Paenibacillaceae</taxon>
        <taxon>Paenibacillus</taxon>
    </lineage>
</organism>
<keyword evidence="3" id="KW-1185">Reference proteome</keyword>
<comment type="caution">
    <text evidence="2">The sequence shown here is derived from an EMBL/GenBank/DDBJ whole genome shotgun (WGS) entry which is preliminary data.</text>
</comment>
<gene>
    <name evidence="2" type="ORF">PAT3040_04094</name>
</gene>
<evidence type="ECO:0000256" key="1">
    <source>
        <dbReference type="SAM" id="MobiDB-lite"/>
    </source>
</evidence>
<evidence type="ECO:0000313" key="3">
    <source>
        <dbReference type="Proteomes" id="UP000245202"/>
    </source>
</evidence>
<feature type="compositionally biased region" description="Basic and acidic residues" evidence="1">
    <location>
        <begin position="972"/>
        <end position="982"/>
    </location>
</feature>
<dbReference type="EMBL" id="BDQX01000230">
    <property type="protein sequence ID" value="GBG09448.1"/>
    <property type="molecule type" value="Genomic_DNA"/>
</dbReference>
<feature type="region of interest" description="Disordered" evidence="1">
    <location>
        <begin position="960"/>
        <end position="990"/>
    </location>
</feature>
<protein>
    <recommendedName>
        <fullName evidence="4">ABC transporter substrate-binding protein</fullName>
    </recommendedName>
</protein>
<reference evidence="2 3" key="1">
    <citation type="submission" date="2017-08" db="EMBL/GenBank/DDBJ databases">
        <title>Substantial Increase in Enzyme Production by Combined Drug-Resistance Mutations in Paenibacillus agaridevorans.</title>
        <authorList>
            <person name="Tanaka Y."/>
            <person name="Funane K."/>
            <person name="Hosaka T."/>
            <person name="Shiwa Y."/>
            <person name="Fujita N."/>
            <person name="Miyazaki T."/>
            <person name="Yoshikawa H."/>
            <person name="Murakami K."/>
            <person name="Kasahara K."/>
            <person name="Inaoka T."/>
            <person name="Hiraga Y."/>
            <person name="Ochi K."/>
        </authorList>
    </citation>
    <scope>NUCLEOTIDE SEQUENCE [LARGE SCALE GENOMIC DNA]</scope>
    <source>
        <strain evidence="2 3">T-3040</strain>
    </source>
</reference>
<name>A0A2R5EWL4_9BACL</name>